<evidence type="ECO:0000259" key="1">
    <source>
        <dbReference type="Pfam" id="PF00534"/>
    </source>
</evidence>
<comment type="caution">
    <text evidence="2">The sequence shown here is derived from an EMBL/GenBank/DDBJ whole genome shotgun (WGS) entry which is preliminary data.</text>
</comment>
<evidence type="ECO:0000313" key="2">
    <source>
        <dbReference type="EMBL" id="EFB34508.1"/>
    </source>
</evidence>
<dbReference type="STRING" id="537011.PREVCOP_05942"/>
<gene>
    <name evidence="2" type="ORF">PREVCOP_05942</name>
</gene>
<dbReference type="InterPro" id="IPR050194">
    <property type="entry name" value="Glycosyltransferase_grp1"/>
</dbReference>
<dbReference type="EMBL" id="ACBX02000035">
    <property type="protein sequence ID" value="EFB34508.1"/>
    <property type="molecule type" value="Genomic_DNA"/>
</dbReference>
<keyword evidence="2" id="KW-0808">Transferase</keyword>
<evidence type="ECO:0000313" key="3">
    <source>
        <dbReference type="Proteomes" id="UP000004477"/>
    </source>
</evidence>
<dbReference type="EC" id="2.4.-.-" evidence="2"/>
<dbReference type="PaxDb" id="537011-PREVCOP_05942"/>
<dbReference type="InterPro" id="IPR001296">
    <property type="entry name" value="Glyco_trans_1"/>
</dbReference>
<accession>D1PFD5</accession>
<dbReference type="Proteomes" id="UP000004477">
    <property type="component" value="Unassembled WGS sequence"/>
</dbReference>
<dbReference type="GeneID" id="69850365"/>
<feature type="domain" description="Glycosyl transferase family 1" evidence="1">
    <location>
        <begin position="56"/>
        <end position="175"/>
    </location>
</feature>
<dbReference type="CAZy" id="GT4">
    <property type="family name" value="Glycosyltransferase Family 4"/>
</dbReference>
<proteinExistence type="predicted"/>
<name>D1PFD5_9BACT</name>
<protein>
    <submittedName>
        <fullName evidence="2">Glycosyltransferase, group 1 family protein</fullName>
        <ecNumber evidence="2">2.4.-.-</ecNumber>
    </submittedName>
</protein>
<dbReference type="Gene3D" id="3.40.50.2000">
    <property type="entry name" value="Glycogen Phosphorylase B"/>
    <property type="match status" value="1"/>
</dbReference>
<dbReference type="PANTHER" id="PTHR45947:SF15">
    <property type="entry name" value="TEICHURONIC ACID BIOSYNTHESIS GLYCOSYLTRANSFERASE TUAC-RELATED"/>
    <property type="match status" value="1"/>
</dbReference>
<reference evidence="2" key="1">
    <citation type="submission" date="2009-11" db="EMBL/GenBank/DDBJ databases">
        <authorList>
            <person name="Weinstock G."/>
            <person name="Sodergren E."/>
            <person name="Clifton S."/>
            <person name="Fulton L."/>
            <person name="Fulton B."/>
            <person name="Courtney L."/>
            <person name="Fronick C."/>
            <person name="Harrison M."/>
            <person name="Strong C."/>
            <person name="Farmer C."/>
            <person name="Delahaunty K."/>
            <person name="Markovic C."/>
            <person name="Hall O."/>
            <person name="Minx P."/>
            <person name="Tomlinson C."/>
            <person name="Mitreva M."/>
            <person name="Nelson J."/>
            <person name="Hou S."/>
            <person name="Wollam A."/>
            <person name="Pepin K.H."/>
            <person name="Johnson M."/>
            <person name="Bhonagiri V."/>
            <person name="Nash W.E."/>
            <person name="Warren W."/>
            <person name="Chinwalla A."/>
            <person name="Mardis E.R."/>
            <person name="Wilson R.K."/>
        </authorList>
    </citation>
    <scope>NUCLEOTIDE SEQUENCE [LARGE SCALE GENOMIC DNA]</scope>
    <source>
        <strain evidence="2">DSM 18205</strain>
    </source>
</reference>
<keyword evidence="2" id="KW-0328">Glycosyltransferase</keyword>
<dbReference type="AlphaFoldDB" id="D1PFD5"/>
<dbReference type="HOGENOM" id="CLU_102536_0_0_10"/>
<dbReference type="SUPFAM" id="SSF53756">
    <property type="entry name" value="UDP-Glycosyltransferase/glycogen phosphorylase"/>
    <property type="match status" value="1"/>
</dbReference>
<sequence>MWQHYLFKPFVNHVLTHRFACSEAAGKWIFGNRKDVVLVNNAIDSQKYHFNNELRDRKRSELGLQEKFVVGFVGRLHEQKNPFRLLEIFKNLLDAKGNCQLILIGGGDLESSLKQECIAQGISEKVSFLGVRTDVSELMMAMDIFLMPSLFEGMPVVVIEAQATGLPCVISDKVPAPNLTGRVKVVQLADENKKWTNVLLSYDDFQRVKATDMIIKGNYDIVHEARKLHDFYIQNI</sequence>
<dbReference type="GO" id="GO:0016757">
    <property type="term" value="F:glycosyltransferase activity"/>
    <property type="evidence" value="ECO:0007669"/>
    <property type="project" value="UniProtKB-KW"/>
</dbReference>
<dbReference type="RefSeq" id="WP_006848624.1">
    <property type="nucleotide sequence ID" value="NZ_CP085933.1"/>
</dbReference>
<organism evidence="2 3">
    <name type="scientific">Segatella copri DSM 18205</name>
    <dbReference type="NCBI Taxonomy" id="537011"/>
    <lineage>
        <taxon>Bacteria</taxon>
        <taxon>Pseudomonadati</taxon>
        <taxon>Bacteroidota</taxon>
        <taxon>Bacteroidia</taxon>
        <taxon>Bacteroidales</taxon>
        <taxon>Prevotellaceae</taxon>
        <taxon>Segatella</taxon>
    </lineage>
</organism>
<keyword evidence="3" id="KW-1185">Reference proteome</keyword>
<dbReference type="PANTHER" id="PTHR45947">
    <property type="entry name" value="SULFOQUINOVOSYL TRANSFERASE SQD2"/>
    <property type="match status" value="1"/>
</dbReference>
<dbReference type="Pfam" id="PF00534">
    <property type="entry name" value="Glycos_transf_1"/>
    <property type="match status" value="1"/>
</dbReference>